<gene>
    <name evidence="1" type="ORF">EYF80_018717</name>
</gene>
<reference evidence="1 2" key="1">
    <citation type="submission" date="2019-03" db="EMBL/GenBank/DDBJ databases">
        <title>First draft genome of Liparis tanakae, snailfish: a comprehensive survey of snailfish specific genes.</title>
        <authorList>
            <person name="Kim W."/>
            <person name="Song I."/>
            <person name="Jeong J.-H."/>
            <person name="Kim D."/>
            <person name="Kim S."/>
            <person name="Ryu S."/>
            <person name="Song J.Y."/>
            <person name="Lee S.K."/>
        </authorList>
    </citation>
    <scope>NUCLEOTIDE SEQUENCE [LARGE SCALE GENOMIC DNA]</scope>
    <source>
        <tissue evidence="1">Muscle</tissue>
    </source>
</reference>
<sequence>MAISAAMVFPEPVGAPSRTLSGGVNESSMAGGDAFLLQSTQALGSLCAASNQPSHDVLASRFLKTNC</sequence>
<accession>A0A4Z2HZ35</accession>
<organism evidence="1 2">
    <name type="scientific">Liparis tanakae</name>
    <name type="common">Tanaka's snailfish</name>
    <dbReference type="NCBI Taxonomy" id="230148"/>
    <lineage>
        <taxon>Eukaryota</taxon>
        <taxon>Metazoa</taxon>
        <taxon>Chordata</taxon>
        <taxon>Craniata</taxon>
        <taxon>Vertebrata</taxon>
        <taxon>Euteleostomi</taxon>
        <taxon>Actinopterygii</taxon>
        <taxon>Neopterygii</taxon>
        <taxon>Teleostei</taxon>
        <taxon>Neoteleostei</taxon>
        <taxon>Acanthomorphata</taxon>
        <taxon>Eupercaria</taxon>
        <taxon>Perciformes</taxon>
        <taxon>Cottioidei</taxon>
        <taxon>Cottales</taxon>
        <taxon>Liparidae</taxon>
        <taxon>Liparis</taxon>
    </lineage>
</organism>
<evidence type="ECO:0000313" key="1">
    <source>
        <dbReference type="EMBL" id="TNN71056.1"/>
    </source>
</evidence>
<comment type="caution">
    <text evidence="1">The sequence shown here is derived from an EMBL/GenBank/DDBJ whole genome shotgun (WGS) entry which is preliminary data.</text>
</comment>
<dbReference type="Proteomes" id="UP000314294">
    <property type="component" value="Unassembled WGS sequence"/>
</dbReference>
<proteinExistence type="predicted"/>
<keyword evidence="2" id="KW-1185">Reference proteome</keyword>
<dbReference type="AlphaFoldDB" id="A0A4Z2HZ35"/>
<dbReference type="EMBL" id="SRLO01000155">
    <property type="protein sequence ID" value="TNN71056.1"/>
    <property type="molecule type" value="Genomic_DNA"/>
</dbReference>
<name>A0A4Z2HZ35_9TELE</name>
<protein>
    <submittedName>
        <fullName evidence="1">Uncharacterized protein</fullName>
    </submittedName>
</protein>
<evidence type="ECO:0000313" key="2">
    <source>
        <dbReference type="Proteomes" id="UP000314294"/>
    </source>
</evidence>